<dbReference type="RefSeq" id="WP_379514368.1">
    <property type="nucleotide sequence ID" value="NZ_JBHSPA010000016.1"/>
</dbReference>
<dbReference type="SUPFAM" id="SSF53649">
    <property type="entry name" value="Alkaline phosphatase-like"/>
    <property type="match status" value="1"/>
</dbReference>
<name>A0ABW1CG53_9ACTN</name>
<keyword evidence="6" id="KW-1185">Reference proteome</keyword>
<feature type="domain" description="Sulfatase N-terminal" evidence="4">
    <location>
        <begin position="26"/>
        <end position="172"/>
    </location>
</feature>
<dbReference type="EMBL" id="JBHSPA010000016">
    <property type="protein sequence ID" value="MFC5824608.1"/>
    <property type="molecule type" value="Genomic_DNA"/>
</dbReference>
<evidence type="ECO:0000256" key="1">
    <source>
        <dbReference type="ARBA" id="ARBA00022723"/>
    </source>
</evidence>
<evidence type="ECO:0000256" key="2">
    <source>
        <dbReference type="ARBA" id="ARBA00022801"/>
    </source>
</evidence>
<dbReference type="Proteomes" id="UP001596058">
    <property type="component" value="Unassembled WGS sequence"/>
</dbReference>
<dbReference type="Gene3D" id="3.30.1120.10">
    <property type="match status" value="1"/>
</dbReference>
<evidence type="ECO:0000259" key="4">
    <source>
        <dbReference type="Pfam" id="PF00884"/>
    </source>
</evidence>
<gene>
    <name evidence="5" type="ORF">ACFPZ3_12185</name>
</gene>
<comment type="caution">
    <text evidence="5">The sequence shown here is derived from an EMBL/GenBank/DDBJ whole genome shotgun (WGS) entry which is preliminary data.</text>
</comment>
<organism evidence="5 6">
    <name type="scientific">Nonomuraea insulae</name>
    <dbReference type="NCBI Taxonomy" id="1616787"/>
    <lineage>
        <taxon>Bacteria</taxon>
        <taxon>Bacillati</taxon>
        <taxon>Actinomycetota</taxon>
        <taxon>Actinomycetes</taxon>
        <taxon>Streptosporangiales</taxon>
        <taxon>Streptosporangiaceae</taxon>
        <taxon>Nonomuraea</taxon>
    </lineage>
</organism>
<protein>
    <submittedName>
        <fullName evidence="5">Sulfatase-like hydrolase/transferase</fullName>
    </submittedName>
</protein>
<dbReference type="PANTHER" id="PTHR45953:SF1">
    <property type="entry name" value="IDURONATE 2-SULFATASE"/>
    <property type="match status" value="1"/>
</dbReference>
<dbReference type="PANTHER" id="PTHR45953">
    <property type="entry name" value="IDURONATE 2-SULFATASE"/>
    <property type="match status" value="1"/>
</dbReference>
<evidence type="ECO:0000256" key="3">
    <source>
        <dbReference type="SAM" id="MobiDB-lite"/>
    </source>
</evidence>
<keyword evidence="2" id="KW-0378">Hydrolase</keyword>
<keyword evidence="1" id="KW-0479">Metal-binding</keyword>
<reference evidence="6" key="1">
    <citation type="journal article" date="2019" name="Int. J. Syst. Evol. Microbiol.">
        <title>The Global Catalogue of Microorganisms (GCM) 10K type strain sequencing project: providing services to taxonomists for standard genome sequencing and annotation.</title>
        <authorList>
            <consortium name="The Broad Institute Genomics Platform"/>
            <consortium name="The Broad Institute Genome Sequencing Center for Infectious Disease"/>
            <person name="Wu L."/>
            <person name="Ma J."/>
        </authorList>
    </citation>
    <scope>NUCLEOTIDE SEQUENCE [LARGE SCALE GENOMIC DNA]</scope>
    <source>
        <strain evidence="6">CCUG 53903</strain>
    </source>
</reference>
<sequence length="417" mass="46215">MGHLRPDERAVLAEDAGSDVPAGVVQGRRDQPYFLTLSYGPPHFPLDSAPPKCQAMYRDRDLELRPNVPEDKREQAEADLRGYYAHIAAIDECFGDLIRAVDHGGGNDTIVVFTSDHGDMMWSQGLEYKLSPWEESIRVPLLVRHRGTLAPRRSPALFNSPDLMPTLLGLAGLPIPDSVQGADLSRNPAPSTAFLSVPAAFSSLRWTGFSEYRGVRDGRYTYVRSAQGPWLLYDNVADPYQMDNRCGDPALADVRTRMEAELDRWLDHLGDDFLPGDVHLRRDGLDHYFEVNEPLGYTNSPWKDWTSTIPRGRLWSVDTPIDLLITVPEAREIIARTCPALLEPPTLSRFAGDSPRVVSMLHPSILEPARLSTIDVLLTSLPPRDAGPVDQVAVGRGSAAHSRRPEWFDAGSVPASP</sequence>
<feature type="region of interest" description="Disordered" evidence="3">
    <location>
        <begin position="395"/>
        <end position="417"/>
    </location>
</feature>
<proteinExistence type="predicted"/>
<dbReference type="Pfam" id="PF00884">
    <property type="entry name" value="Sulfatase"/>
    <property type="match status" value="1"/>
</dbReference>
<dbReference type="InterPro" id="IPR000917">
    <property type="entry name" value="Sulfatase_N"/>
</dbReference>
<dbReference type="InterPro" id="IPR017850">
    <property type="entry name" value="Alkaline_phosphatase_core_sf"/>
</dbReference>
<accession>A0ABW1CG53</accession>
<evidence type="ECO:0000313" key="5">
    <source>
        <dbReference type="EMBL" id="MFC5824608.1"/>
    </source>
</evidence>
<evidence type="ECO:0000313" key="6">
    <source>
        <dbReference type="Proteomes" id="UP001596058"/>
    </source>
</evidence>
<dbReference type="Gene3D" id="3.40.720.10">
    <property type="entry name" value="Alkaline Phosphatase, subunit A"/>
    <property type="match status" value="1"/>
</dbReference>